<comment type="caution">
    <text evidence="1">The sequence shown here is derived from an EMBL/GenBank/DDBJ whole genome shotgun (WGS) entry which is preliminary data.</text>
</comment>
<name>A0A426YW79_ENSVE</name>
<gene>
    <name evidence="1" type="ORF">B296_00016210</name>
</gene>
<dbReference type="AlphaFoldDB" id="A0A426YW79"/>
<sequence>MATLVRRQLPYQGVASPYGLVAPTNAALQSIIPTDGCRPYRLAAAGRPLCRVPWSESVAPLQGALATASRPLASGQPPLQMA</sequence>
<evidence type="ECO:0000313" key="2">
    <source>
        <dbReference type="Proteomes" id="UP000287651"/>
    </source>
</evidence>
<protein>
    <submittedName>
        <fullName evidence="1">Uncharacterized protein</fullName>
    </submittedName>
</protein>
<accession>A0A426YW79</accession>
<evidence type="ECO:0000313" key="1">
    <source>
        <dbReference type="EMBL" id="RRT55964.1"/>
    </source>
</evidence>
<reference evidence="1 2" key="1">
    <citation type="journal article" date="2014" name="Agronomy (Basel)">
        <title>A Draft Genome Sequence for Ensete ventricosum, the Drought-Tolerant Tree Against Hunger.</title>
        <authorList>
            <person name="Harrison J."/>
            <person name="Moore K.A."/>
            <person name="Paszkiewicz K."/>
            <person name="Jones T."/>
            <person name="Grant M."/>
            <person name="Ambacheew D."/>
            <person name="Muzemil S."/>
            <person name="Studholme D.J."/>
        </authorList>
    </citation>
    <scope>NUCLEOTIDE SEQUENCE [LARGE SCALE GENOMIC DNA]</scope>
</reference>
<proteinExistence type="predicted"/>
<organism evidence="1 2">
    <name type="scientific">Ensete ventricosum</name>
    <name type="common">Abyssinian banana</name>
    <name type="synonym">Musa ensete</name>
    <dbReference type="NCBI Taxonomy" id="4639"/>
    <lineage>
        <taxon>Eukaryota</taxon>
        <taxon>Viridiplantae</taxon>
        <taxon>Streptophyta</taxon>
        <taxon>Embryophyta</taxon>
        <taxon>Tracheophyta</taxon>
        <taxon>Spermatophyta</taxon>
        <taxon>Magnoliopsida</taxon>
        <taxon>Liliopsida</taxon>
        <taxon>Zingiberales</taxon>
        <taxon>Musaceae</taxon>
        <taxon>Ensete</taxon>
    </lineage>
</organism>
<dbReference type="Proteomes" id="UP000287651">
    <property type="component" value="Unassembled WGS sequence"/>
</dbReference>
<dbReference type="EMBL" id="AMZH03009841">
    <property type="protein sequence ID" value="RRT55964.1"/>
    <property type="molecule type" value="Genomic_DNA"/>
</dbReference>